<accession>A0ABS9BZE1</accession>
<dbReference type="EC" id="2.3.1.234" evidence="2"/>
<dbReference type="InterPro" id="IPR000905">
    <property type="entry name" value="Gcp-like_dom"/>
</dbReference>
<keyword evidence="2" id="KW-0808">Transferase</keyword>
<dbReference type="EMBL" id="JAKEVZ010000016">
    <property type="protein sequence ID" value="MCF1752802.1"/>
    <property type="molecule type" value="Genomic_DNA"/>
</dbReference>
<proteinExistence type="predicted"/>
<dbReference type="RefSeq" id="WP_234862652.1">
    <property type="nucleotide sequence ID" value="NZ_JAKEVZ010000016.1"/>
</dbReference>
<dbReference type="PANTHER" id="PTHR11735">
    <property type="entry name" value="TRNA N6-ADENOSINE THREONYLCARBAMOYLTRANSFERASE"/>
    <property type="match status" value="1"/>
</dbReference>
<dbReference type="GO" id="GO:0061711">
    <property type="term" value="F:tRNA N(6)-L-threonylcarbamoyladenine synthase activity"/>
    <property type="evidence" value="ECO:0007669"/>
    <property type="project" value="UniProtKB-EC"/>
</dbReference>
<name>A0ABS9BZE1_9BACT</name>
<evidence type="ECO:0000313" key="3">
    <source>
        <dbReference type="Proteomes" id="UP001201449"/>
    </source>
</evidence>
<gene>
    <name evidence="2" type="primary">tsaB</name>
    <name evidence="2" type="ORF">L0U89_17220</name>
</gene>
<organism evidence="2 3">
    <name type="scientific">Mariniradius sediminis</name>
    <dbReference type="NCBI Taxonomy" id="2909237"/>
    <lineage>
        <taxon>Bacteria</taxon>
        <taxon>Pseudomonadati</taxon>
        <taxon>Bacteroidota</taxon>
        <taxon>Cytophagia</taxon>
        <taxon>Cytophagales</taxon>
        <taxon>Cyclobacteriaceae</taxon>
        <taxon>Mariniradius</taxon>
    </lineage>
</organism>
<dbReference type="Pfam" id="PF00814">
    <property type="entry name" value="TsaD"/>
    <property type="match status" value="1"/>
</dbReference>
<dbReference type="Proteomes" id="UP001201449">
    <property type="component" value="Unassembled WGS sequence"/>
</dbReference>
<reference evidence="2 3" key="1">
    <citation type="submission" date="2022-01" db="EMBL/GenBank/DDBJ databases">
        <title>Mariniradius saccharolyticus sp. nov., isolated from sediment of a river.</title>
        <authorList>
            <person name="Liu H."/>
        </authorList>
    </citation>
    <scope>NUCLEOTIDE SEQUENCE [LARGE SCALE GENOMIC DNA]</scope>
    <source>
        <strain evidence="2 3">RY-2</strain>
    </source>
</reference>
<evidence type="ECO:0000259" key="1">
    <source>
        <dbReference type="Pfam" id="PF00814"/>
    </source>
</evidence>
<evidence type="ECO:0000313" key="2">
    <source>
        <dbReference type="EMBL" id="MCF1752802.1"/>
    </source>
</evidence>
<feature type="domain" description="Gcp-like" evidence="1">
    <location>
        <begin position="37"/>
        <end position="131"/>
    </location>
</feature>
<dbReference type="Gene3D" id="3.30.420.40">
    <property type="match status" value="2"/>
</dbReference>
<dbReference type="PANTHER" id="PTHR11735:SF11">
    <property type="entry name" value="TRNA THREONYLCARBAMOYLADENOSINE BIOSYNTHESIS PROTEIN TSAB"/>
    <property type="match status" value="1"/>
</dbReference>
<dbReference type="SUPFAM" id="SSF53067">
    <property type="entry name" value="Actin-like ATPase domain"/>
    <property type="match status" value="2"/>
</dbReference>
<sequence length="232" mass="25072">MHQAVTILSIETASQICSVALHRDGVLLGHSELNIENAHGAKLLRLIEGLFSELSMNIAQIQAVAVSAGPGSYTGLRIGVSTAKGICFAQDIPLIGVDTLEAMACQVTKSVDPVSYIIPMLDARRREVYTAVFGSDGCVLKPSHALIVDTNPFLDLLESGKIYFVGDGVEKLKTVLGHANSVFMEGRNSAIGVGVLAYKKYLDGKFEDLAYFEPNYLKEFRVIASKKNPLEI</sequence>
<protein>
    <submittedName>
        <fullName evidence="2">tRNA (Adenosine(37)-N6)-threonylcarbamoyltransferase complex dimerization subunit type 1 TsaB</fullName>
        <ecNumber evidence="2">2.3.1.234</ecNumber>
    </submittedName>
</protein>
<dbReference type="CDD" id="cd24032">
    <property type="entry name" value="ASKHA_NBD_TsaB"/>
    <property type="match status" value="1"/>
</dbReference>
<dbReference type="InterPro" id="IPR022496">
    <property type="entry name" value="T6A_TsaB"/>
</dbReference>
<comment type="caution">
    <text evidence="2">The sequence shown here is derived from an EMBL/GenBank/DDBJ whole genome shotgun (WGS) entry which is preliminary data.</text>
</comment>
<keyword evidence="3" id="KW-1185">Reference proteome</keyword>
<dbReference type="InterPro" id="IPR043129">
    <property type="entry name" value="ATPase_NBD"/>
</dbReference>
<keyword evidence="2" id="KW-0012">Acyltransferase</keyword>
<dbReference type="NCBIfam" id="TIGR03725">
    <property type="entry name" value="T6A_YeaZ"/>
    <property type="match status" value="1"/>
</dbReference>